<dbReference type="EMBL" id="JARUHG010000004">
    <property type="protein sequence ID" value="MDR0183828.1"/>
    <property type="molecule type" value="Genomic_DNA"/>
</dbReference>
<dbReference type="Proteomes" id="UP001233535">
    <property type="component" value="Unassembled WGS sequence"/>
</dbReference>
<evidence type="ECO:0000313" key="1">
    <source>
        <dbReference type="EMBL" id="MDR0183828.1"/>
    </source>
</evidence>
<evidence type="ECO:0000313" key="2">
    <source>
        <dbReference type="Proteomes" id="UP001233535"/>
    </source>
</evidence>
<accession>A0ABU1CFV4</accession>
<protein>
    <submittedName>
        <fullName evidence="1">Uncharacterized protein</fullName>
    </submittedName>
</protein>
<dbReference type="RefSeq" id="WP_309262972.1">
    <property type="nucleotide sequence ID" value="NZ_JARUHG010000004.1"/>
</dbReference>
<gene>
    <name evidence="1" type="ORF">P8609_12740</name>
</gene>
<proteinExistence type="predicted"/>
<organism evidence="1 2">
    <name type="scientific">Lysobacter arvi</name>
    <dbReference type="NCBI Taxonomy" id="3038776"/>
    <lineage>
        <taxon>Bacteria</taxon>
        <taxon>Pseudomonadati</taxon>
        <taxon>Pseudomonadota</taxon>
        <taxon>Gammaproteobacteria</taxon>
        <taxon>Lysobacterales</taxon>
        <taxon>Lysobacteraceae</taxon>
        <taxon>Lysobacter</taxon>
    </lineage>
</organism>
<keyword evidence="2" id="KW-1185">Reference proteome</keyword>
<comment type="caution">
    <text evidence="1">The sequence shown here is derived from an EMBL/GenBank/DDBJ whole genome shotgun (WGS) entry which is preliminary data.</text>
</comment>
<reference evidence="1 2" key="1">
    <citation type="submission" date="2023-04" db="EMBL/GenBank/DDBJ databases">
        <title>Lysobacter sp. strain UC isolated from soil sample.</title>
        <authorList>
            <person name="Choksket S."/>
            <person name="Harshvardhan F."/>
            <person name="Rana R."/>
            <person name="Patil P.B."/>
            <person name="Korpole S."/>
        </authorList>
    </citation>
    <scope>NUCLEOTIDE SEQUENCE [LARGE SCALE GENOMIC DNA]</scope>
    <source>
        <strain evidence="1 2">UC</strain>
    </source>
</reference>
<name>A0ABU1CFV4_9GAMM</name>
<sequence>MGQNLVAAHPTAEHWAEVDAAIAKVHELLQPLLVAMTPAAKKSLVKMGDGSEAFCRKALEVMEENASLIPRGFDLAEMRQDLATHDALYARVLKLTQLLEQARNAEMALGSDVMVAALEGYAVLKVVGKGEGVESLKKLLSKRFAVGPREAAKAPTR</sequence>